<dbReference type="SMART" id="SM00066">
    <property type="entry name" value="GAL4"/>
    <property type="match status" value="1"/>
</dbReference>
<organism evidence="4 5">
    <name type="scientific">Sporothrix curviconia</name>
    <dbReference type="NCBI Taxonomy" id="1260050"/>
    <lineage>
        <taxon>Eukaryota</taxon>
        <taxon>Fungi</taxon>
        <taxon>Dikarya</taxon>
        <taxon>Ascomycota</taxon>
        <taxon>Pezizomycotina</taxon>
        <taxon>Sordariomycetes</taxon>
        <taxon>Sordariomycetidae</taxon>
        <taxon>Ophiostomatales</taxon>
        <taxon>Ophiostomataceae</taxon>
        <taxon>Sporothrix</taxon>
    </lineage>
</organism>
<dbReference type="CDD" id="cd00067">
    <property type="entry name" value="GAL4"/>
    <property type="match status" value="1"/>
</dbReference>
<dbReference type="PROSITE" id="PS50048">
    <property type="entry name" value="ZN2_CY6_FUNGAL_2"/>
    <property type="match status" value="1"/>
</dbReference>
<feature type="domain" description="Zn(2)-C6 fungal-type" evidence="3">
    <location>
        <begin position="55"/>
        <end position="85"/>
    </location>
</feature>
<feature type="region of interest" description="Disordered" evidence="2">
    <location>
        <begin position="744"/>
        <end position="763"/>
    </location>
</feature>
<dbReference type="PANTHER" id="PTHR47655">
    <property type="entry name" value="QUINIC ACID UTILIZATION ACTIVATOR"/>
    <property type="match status" value="1"/>
</dbReference>
<protein>
    <recommendedName>
        <fullName evidence="3">Zn(2)-C6 fungal-type domain-containing protein</fullName>
    </recommendedName>
</protein>
<dbReference type="Gene3D" id="4.10.240.10">
    <property type="entry name" value="Zn(2)-C6 fungal-type DNA-binding domain"/>
    <property type="match status" value="1"/>
</dbReference>
<dbReference type="InterPro" id="IPR001138">
    <property type="entry name" value="Zn2Cys6_DnaBD"/>
</dbReference>
<evidence type="ECO:0000256" key="2">
    <source>
        <dbReference type="SAM" id="MobiDB-lite"/>
    </source>
</evidence>
<evidence type="ECO:0000256" key="1">
    <source>
        <dbReference type="ARBA" id="ARBA00023242"/>
    </source>
</evidence>
<proteinExistence type="predicted"/>
<feature type="region of interest" description="Disordered" evidence="2">
    <location>
        <begin position="1"/>
        <end position="47"/>
    </location>
</feature>
<keyword evidence="1" id="KW-0539">Nucleus</keyword>
<dbReference type="PROSITE" id="PS00463">
    <property type="entry name" value="ZN2_CY6_FUNGAL_1"/>
    <property type="match status" value="1"/>
</dbReference>
<dbReference type="Proteomes" id="UP001642405">
    <property type="component" value="Unassembled WGS sequence"/>
</dbReference>
<evidence type="ECO:0000313" key="5">
    <source>
        <dbReference type="Proteomes" id="UP001642405"/>
    </source>
</evidence>
<feature type="compositionally biased region" description="Gly residues" evidence="2">
    <location>
        <begin position="194"/>
        <end position="207"/>
    </location>
</feature>
<keyword evidence="5" id="KW-1185">Reference proteome</keyword>
<evidence type="ECO:0000313" key="4">
    <source>
        <dbReference type="EMBL" id="CAK7232321.1"/>
    </source>
</evidence>
<dbReference type="InterPro" id="IPR036864">
    <property type="entry name" value="Zn2-C6_fun-type_DNA-bd_sf"/>
</dbReference>
<feature type="region of interest" description="Disordered" evidence="2">
    <location>
        <begin position="595"/>
        <end position="645"/>
    </location>
</feature>
<feature type="compositionally biased region" description="Pro residues" evidence="2">
    <location>
        <begin position="623"/>
        <end position="632"/>
    </location>
</feature>
<reference evidence="4 5" key="1">
    <citation type="submission" date="2024-01" db="EMBL/GenBank/DDBJ databases">
        <authorList>
            <person name="Allen C."/>
            <person name="Tagirdzhanova G."/>
        </authorList>
    </citation>
    <scope>NUCLEOTIDE SEQUENCE [LARGE SCALE GENOMIC DNA]</scope>
</reference>
<dbReference type="SUPFAM" id="SSF57701">
    <property type="entry name" value="Zn2/Cys6 DNA-binding domain"/>
    <property type="match status" value="1"/>
</dbReference>
<gene>
    <name evidence="4" type="ORF">SCUCBS95973_008220</name>
</gene>
<sequence length="763" mass="80955">MLNMADTKTTVSSKSTSLQDAPPASSTVTAAAGGPAASSSVAGAAPAKRQRVSRACDQCRAMREKCDGAQPQCSSCVTQRRACSYKTSPKKRGVQTGYIRTLELTLSSLLDEVPGCAEAVDTLFGGEAASRLFSPELTGNQQKDLDRHNRLHQRWHKSRARKEINRLLSTEGFGSGPVRPLSDRASDDDTDSAGGSGGAGHGGGGGLMSARPGASTWSPDNTIPSPLSGSGTGHDEAGSQLPLPPHHWRLLDMIPLDDGPFEIQHARALLLLALVNIGRRRYTAARVLIALSLQIAEDVGCDQRSPQMQRIADAVTSGGYILDAFLGVVRTSLGRRRTGFSSAPHACPALPEDGLDEWQPWVPCAGFSMDDSVPSDRSPAYSLTTFNQLHALFNYMQGEQKQSSSPSDYKDIIAAAAGSQDLAMDGLERVMRPDVPFVPFARSNDRAPRAILAVPSAYVLRITFAWMKLLVVQRQGGSGADQIQLLADALDQFMARFSAAGAPPTFVPCIATVVEHPSFRMLPPPLQQRLCAIGDKLEVVWHVQEQQQSMSSAARTNAVLRQKLPAVPPQNTPLPAPTANAINPAPVVYHSASPESVAGMHQQQRAPATAPRHHRMSFMEAQRPPPPAPPQPQQQAPTSTMYPGGHATPGPAFGFHPLPISPQTGGGEHQAHQAAYPQIIGTSYVGVTGAAGGGTEMAVDFAGSNTLDYDALLDDLSAVDYLDRLDTDIGSQFMANLGFAPGSNNLGTMDQTGGGSDAIPQTK</sequence>
<feature type="compositionally biased region" description="Polar residues" evidence="2">
    <location>
        <begin position="215"/>
        <end position="229"/>
    </location>
</feature>
<dbReference type="PANTHER" id="PTHR47655:SF2">
    <property type="entry name" value="QUINIC ACID UTILIZATION ACTIVATOR"/>
    <property type="match status" value="1"/>
</dbReference>
<dbReference type="Pfam" id="PF00172">
    <property type="entry name" value="Zn_clus"/>
    <property type="match status" value="1"/>
</dbReference>
<dbReference type="InterPro" id="IPR052783">
    <property type="entry name" value="Metabolic/Drug-Res_Regulator"/>
</dbReference>
<feature type="compositionally biased region" description="Low complexity" evidence="2">
    <location>
        <begin position="7"/>
        <end position="47"/>
    </location>
</feature>
<feature type="region of interest" description="Disordered" evidence="2">
    <location>
        <begin position="139"/>
        <end position="241"/>
    </location>
</feature>
<accession>A0ABP0CLP8</accession>
<dbReference type="EMBL" id="CAWUHB010000064">
    <property type="protein sequence ID" value="CAK7232321.1"/>
    <property type="molecule type" value="Genomic_DNA"/>
</dbReference>
<evidence type="ECO:0000259" key="3">
    <source>
        <dbReference type="PROSITE" id="PS50048"/>
    </source>
</evidence>
<comment type="caution">
    <text evidence="4">The sequence shown here is derived from an EMBL/GenBank/DDBJ whole genome shotgun (WGS) entry which is preliminary data.</text>
</comment>
<feature type="compositionally biased region" description="Basic residues" evidence="2">
    <location>
        <begin position="149"/>
        <end position="160"/>
    </location>
</feature>
<name>A0ABP0CLP8_9PEZI</name>